<dbReference type="AlphaFoldDB" id="A0A8I1A7A4"/>
<accession>A0A8I1A7A4</accession>
<proteinExistence type="predicted"/>
<name>A0A8I1A7A4_THEIN</name>
<dbReference type="Proteomes" id="UP000633619">
    <property type="component" value="Unassembled WGS sequence"/>
</dbReference>
<reference evidence="1 2" key="1">
    <citation type="submission" date="2020-12" db="EMBL/GenBank/DDBJ databases">
        <title>WGS of Thermoactinomyces spp.</title>
        <authorList>
            <person name="Cheng K."/>
        </authorList>
    </citation>
    <scope>NUCLEOTIDE SEQUENCE [LARGE SCALE GENOMIC DNA]</scope>
    <source>
        <strain evidence="2">CICC 10671\DSM 43846</strain>
    </source>
</reference>
<organism evidence="1 2">
    <name type="scientific">Thermoactinomyces intermedius</name>
    <dbReference type="NCBI Taxonomy" id="2024"/>
    <lineage>
        <taxon>Bacteria</taxon>
        <taxon>Bacillati</taxon>
        <taxon>Bacillota</taxon>
        <taxon>Bacilli</taxon>
        <taxon>Bacillales</taxon>
        <taxon>Thermoactinomycetaceae</taxon>
        <taxon>Thermoactinomyces</taxon>
    </lineage>
</organism>
<comment type="caution">
    <text evidence="1">The sequence shown here is derived from an EMBL/GenBank/DDBJ whole genome shotgun (WGS) entry which is preliminary data.</text>
</comment>
<dbReference type="RefSeq" id="WP_181732302.1">
    <property type="nucleotide sequence ID" value="NZ_JACEIR010000006.1"/>
</dbReference>
<gene>
    <name evidence="1" type="ORF">I8U20_10365</name>
</gene>
<dbReference type="EMBL" id="JAECVW010000006">
    <property type="protein sequence ID" value="MBH8595733.1"/>
    <property type="molecule type" value="Genomic_DNA"/>
</dbReference>
<sequence>MEIEKEYFALLERIVKGAEYLENPLIKPEDYAKGMRLYNELCKRVLEYRGMTS</sequence>
<keyword evidence="2" id="KW-1185">Reference proteome</keyword>
<protein>
    <submittedName>
        <fullName evidence="1">Uncharacterized protein</fullName>
    </submittedName>
</protein>
<evidence type="ECO:0000313" key="2">
    <source>
        <dbReference type="Proteomes" id="UP000633619"/>
    </source>
</evidence>
<evidence type="ECO:0000313" key="1">
    <source>
        <dbReference type="EMBL" id="MBH8595733.1"/>
    </source>
</evidence>